<name>A0A4U8Z131_METTU</name>
<dbReference type="Proteomes" id="UP000294360">
    <property type="component" value="Chromosome"/>
</dbReference>
<dbReference type="EMBL" id="LR536450">
    <property type="protein sequence ID" value="VFU08987.1"/>
    <property type="molecule type" value="Genomic_DNA"/>
</dbReference>
<dbReference type="AlphaFoldDB" id="A0A4U8Z131"/>
<evidence type="ECO:0000313" key="1">
    <source>
        <dbReference type="EMBL" id="VFU08987.1"/>
    </source>
</evidence>
<sequence length="60" mass="6797">MALSFLVRRTLVRSPRGNWIVATLSLGPSLDLNRYWQSQSASLRSWLALRLFAASGFCVR</sequence>
<accession>A0A4U8Z131</accession>
<evidence type="ECO:0000313" key="2">
    <source>
        <dbReference type="Proteomes" id="UP000294360"/>
    </source>
</evidence>
<gene>
    <name evidence="1" type="ORF">MTUNDRAET4_2094</name>
</gene>
<dbReference type="KEGG" id="mtun:MTUNDRAET4_2094"/>
<protein>
    <submittedName>
        <fullName evidence="1">Uncharacterized protein</fullName>
    </submittedName>
</protein>
<reference evidence="1 2" key="1">
    <citation type="submission" date="2019-03" db="EMBL/GenBank/DDBJ databases">
        <authorList>
            <person name="Kox A.R. M."/>
        </authorList>
    </citation>
    <scope>NUCLEOTIDE SEQUENCE [LARGE SCALE GENOMIC DNA]</scope>
    <source>
        <strain evidence="1">MTUNDRAET4 annotated genome</strain>
    </source>
</reference>
<proteinExistence type="predicted"/>
<organism evidence="1 2">
    <name type="scientific">Methylocella tundrae</name>
    <dbReference type="NCBI Taxonomy" id="227605"/>
    <lineage>
        <taxon>Bacteria</taxon>
        <taxon>Pseudomonadati</taxon>
        <taxon>Pseudomonadota</taxon>
        <taxon>Alphaproteobacteria</taxon>
        <taxon>Hyphomicrobiales</taxon>
        <taxon>Beijerinckiaceae</taxon>
        <taxon>Methylocella</taxon>
    </lineage>
</organism>